<comment type="similarity">
    <text evidence="6">Belongs to the ABC-4 integral membrane protein family.</text>
</comment>
<keyword evidence="4 7" id="KW-1133">Transmembrane helix</keyword>
<feature type="transmembrane region" description="Helical" evidence="7">
    <location>
        <begin position="357"/>
        <end position="380"/>
    </location>
</feature>
<proteinExistence type="inferred from homology"/>
<reference evidence="9 10" key="1">
    <citation type="submission" date="2020-11" db="EMBL/GenBank/DDBJ databases">
        <title>Amino acid is mineralized and recycled by bacteria in oceanic microbiome.</title>
        <authorList>
            <person name="Zheng L.Y."/>
        </authorList>
    </citation>
    <scope>NUCLEOTIDE SEQUENCE [LARGE SCALE GENOMIC DNA]</scope>
    <source>
        <strain evidence="9 10">A32-1</strain>
    </source>
</reference>
<organism evidence="9 10">
    <name type="scientific">Microbacterium schleiferi</name>
    <dbReference type="NCBI Taxonomy" id="69362"/>
    <lineage>
        <taxon>Bacteria</taxon>
        <taxon>Bacillati</taxon>
        <taxon>Actinomycetota</taxon>
        <taxon>Actinomycetes</taxon>
        <taxon>Micrococcales</taxon>
        <taxon>Microbacteriaceae</taxon>
        <taxon>Microbacterium</taxon>
    </lineage>
</organism>
<evidence type="ECO:0000313" key="10">
    <source>
        <dbReference type="Proteomes" id="UP000594480"/>
    </source>
</evidence>
<evidence type="ECO:0000256" key="1">
    <source>
        <dbReference type="ARBA" id="ARBA00004651"/>
    </source>
</evidence>
<evidence type="ECO:0000256" key="6">
    <source>
        <dbReference type="ARBA" id="ARBA00038076"/>
    </source>
</evidence>
<dbReference type="PANTHER" id="PTHR30572:SF4">
    <property type="entry name" value="ABC TRANSPORTER PERMEASE YTRF"/>
    <property type="match status" value="1"/>
</dbReference>
<feature type="transmembrane region" description="Helical" evidence="7">
    <location>
        <begin position="511"/>
        <end position="537"/>
    </location>
</feature>
<dbReference type="PANTHER" id="PTHR30572">
    <property type="entry name" value="MEMBRANE COMPONENT OF TRANSPORTER-RELATED"/>
    <property type="match status" value="1"/>
</dbReference>
<feature type="transmembrane region" description="Helical" evidence="7">
    <location>
        <begin position="429"/>
        <end position="449"/>
    </location>
</feature>
<feature type="transmembrane region" description="Helical" evidence="7">
    <location>
        <begin position="788"/>
        <end position="819"/>
    </location>
</feature>
<evidence type="ECO:0000256" key="2">
    <source>
        <dbReference type="ARBA" id="ARBA00022475"/>
    </source>
</evidence>
<comment type="subcellular location">
    <subcellularLocation>
        <location evidence="1">Cell membrane</location>
        <topology evidence="1">Multi-pass membrane protein</topology>
    </subcellularLocation>
</comment>
<evidence type="ECO:0000256" key="4">
    <source>
        <dbReference type="ARBA" id="ARBA00022989"/>
    </source>
</evidence>
<gene>
    <name evidence="9" type="ORF">IT882_12485</name>
</gene>
<dbReference type="Pfam" id="PF02687">
    <property type="entry name" value="FtsX"/>
    <property type="match status" value="2"/>
</dbReference>
<feature type="transmembrane region" description="Helical" evidence="7">
    <location>
        <begin position="461"/>
        <end position="490"/>
    </location>
</feature>
<dbReference type="KEGG" id="msf:IT882_12485"/>
<dbReference type="AlphaFoldDB" id="A0A7S8MVQ1"/>
<dbReference type="EMBL" id="CP064760">
    <property type="protein sequence ID" value="QPE04029.1"/>
    <property type="molecule type" value="Genomic_DNA"/>
</dbReference>
<feature type="transmembrane region" description="Helical" evidence="7">
    <location>
        <begin position="740"/>
        <end position="767"/>
    </location>
</feature>
<evidence type="ECO:0000256" key="3">
    <source>
        <dbReference type="ARBA" id="ARBA00022692"/>
    </source>
</evidence>
<feature type="transmembrane region" description="Helical" evidence="7">
    <location>
        <begin position="386"/>
        <end position="408"/>
    </location>
</feature>
<feature type="transmembrane region" description="Helical" evidence="7">
    <location>
        <begin position="309"/>
        <end position="334"/>
    </location>
</feature>
<keyword evidence="2" id="KW-1003">Cell membrane</keyword>
<dbReference type="GO" id="GO:0022857">
    <property type="term" value="F:transmembrane transporter activity"/>
    <property type="evidence" value="ECO:0007669"/>
    <property type="project" value="TreeGrafter"/>
</dbReference>
<protein>
    <recommendedName>
        <fullName evidence="8">ABC3 transporter permease C-terminal domain-containing protein</fullName>
    </recommendedName>
</protein>
<feature type="transmembrane region" description="Helical" evidence="7">
    <location>
        <begin position="839"/>
        <end position="862"/>
    </location>
</feature>
<feature type="transmembrane region" description="Helical" evidence="7">
    <location>
        <begin position="21"/>
        <end position="39"/>
    </location>
</feature>
<evidence type="ECO:0000256" key="5">
    <source>
        <dbReference type="ARBA" id="ARBA00023136"/>
    </source>
</evidence>
<dbReference type="GO" id="GO:0005886">
    <property type="term" value="C:plasma membrane"/>
    <property type="evidence" value="ECO:0007669"/>
    <property type="project" value="UniProtKB-SubCell"/>
</dbReference>
<name>A0A7S8MVQ1_9MICO</name>
<dbReference type="RefSeq" id="WP_195692120.1">
    <property type="nucleotide sequence ID" value="NZ_CP064760.1"/>
</dbReference>
<keyword evidence="3 7" id="KW-0812">Transmembrane</keyword>
<dbReference type="PROSITE" id="PS50890">
    <property type="entry name" value="PUA"/>
    <property type="match status" value="1"/>
</dbReference>
<feature type="domain" description="ABC3 transporter permease C-terminal" evidence="8">
    <location>
        <begin position="315"/>
        <end position="382"/>
    </location>
</feature>
<sequence>MSPDRVSLLRLLRRRFGVPRGAATVIIVLAAMTALLVSASPRLLVQVTREEVAHQAGQLAPTTRDLTGSVVSTFIPDGGVSGLERALATAREQWPPLVHGLVGEGQVAVYTVPLRVAPEALPPTSPDTDIQLLVEPDAQEHLEIVGGTWPREWSGSGPIGIALTEDAAATMEWPLGQRRSITATDVVEVQLTAIVRPTEPDDPRWLHLPTALTASVFDDGNRRPVATSAAWVNPATWEVLDPPGTIVAWYPVDGAAPEGLDVAQVLPAMRAIVTSPLSLDPAGSVRVSLESGLVTALGVAVGRTEATRAILTVAAVGPIVVAFSLEVLAAALMVRRRRPQLALLSARGTPSAQLRRLLALEGLLLGVPVSVIAAAVGVAVTPADAGWLPVLVAVLAGTVPAAALALALPRDLLAVRREDLDHRRRSLSMAATQILVVVLAAVAVTVLLVRGAGEGTLDPLAVAAPLLLTVALALVVVRLHPIPLALALRLQRRRRGVTGLVGAARAVREPVAGTAAVLAMLVAVAIAVFSSIVLATVDRGAVVAAQRAVGADIQISGPYVDADRLDEIRGIEGVAAVAGLLRGDYLPVVGPGGRITAEVIATDPTALSAVQQGMVGAFPAGIADAALPLDVVPSTSLEVQLGGTVSDIAGTPAVGAEPLEQILGLTVSPEFVVVGADAYTSLTGKGFFPRTVLIDLAPGSDAAPVVERIGQIIDGAYSVSLLDASTDEIRSSPAVTALRIALLSAVVIAIALSAVALLLVAGVTRDARSRVIALLRTMGMSRRATRGIVAWDFVPLGVTALVGGGVLGILLPLLIVFSIDLRPFTGGGDQPSLFVDPVLSATLVAIVLAALALAVVGGVLGARATSMAAVLRTGED</sequence>
<dbReference type="InterPro" id="IPR050250">
    <property type="entry name" value="Macrolide_Exporter_MacB"/>
</dbReference>
<evidence type="ECO:0000259" key="8">
    <source>
        <dbReference type="Pfam" id="PF02687"/>
    </source>
</evidence>
<accession>A0A7S8MVQ1</accession>
<evidence type="ECO:0000313" key="9">
    <source>
        <dbReference type="EMBL" id="QPE04029.1"/>
    </source>
</evidence>
<dbReference type="Proteomes" id="UP000594480">
    <property type="component" value="Chromosome"/>
</dbReference>
<keyword evidence="10" id="KW-1185">Reference proteome</keyword>
<keyword evidence="5 7" id="KW-0472">Membrane</keyword>
<dbReference type="InterPro" id="IPR003838">
    <property type="entry name" value="ABC3_permease_C"/>
</dbReference>
<feature type="domain" description="ABC3 transporter permease C-terminal" evidence="8">
    <location>
        <begin position="745"/>
        <end position="863"/>
    </location>
</feature>
<evidence type="ECO:0000256" key="7">
    <source>
        <dbReference type="SAM" id="Phobius"/>
    </source>
</evidence>